<feature type="active site" description="Proton acceptor" evidence="10">
    <location>
        <position position="67"/>
    </location>
</feature>
<feature type="binding site" evidence="10">
    <location>
        <position position="211"/>
    </location>
    <ligand>
        <name>Zn(2+)</name>
        <dbReference type="ChEBI" id="CHEBI:29105"/>
        <label>1</label>
        <note>catalytic</note>
    </ligand>
</feature>
<evidence type="ECO:0000256" key="4">
    <source>
        <dbReference type="ARBA" id="ARBA00022722"/>
    </source>
</evidence>
<keyword evidence="8 10" id="KW-0862">Zinc</keyword>
<organism evidence="11 12">
    <name type="scientific">Amphibacillus xylanus (strain ATCC 51415 / DSM 6626 / JCM 7361 / LMG 17667 / NBRC 15112 / Ep01)</name>
    <dbReference type="NCBI Taxonomy" id="698758"/>
    <lineage>
        <taxon>Bacteria</taxon>
        <taxon>Bacillati</taxon>
        <taxon>Bacillota</taxon>
        <taxon>Bacilli</taxon>
        <taxon>Bacillales</taxon>
        <taxon>Bacillaceae</taxon>
        <taxon>Amphibacillus</taxon>
    </lineage>
</organism>
<comment type="similarity">
    <text evidence="10">Belongs to the RNase Z family.</text>
</comment>
<dbReference type="GO" id="GO:0008270">
    <property type="term" value="F:zinc ion binding"/>
    <property type="evidence" value="ECO:0007669"/>
    <property type="project" value="UniProtKB-UniRule"/>
</dbReference>
<accession>K0J3Y9</accession>
<evidence type="ECO:0000256" key="1">
    <source>
        <dbReference type="ARBA" id="ARBA00011738"/>
    </source>
</evidence>
<keyword evidence="3 10" id="KW-0819">tRNA processing</keyword>
<dbReference type="InterPro" id="IPR013471">
    <property type="entry name" value="RNase_Z/BN"/>
</dbReference>
<feature type="binding site" evidence="10">
    <location>
        <position position="63"/>
    </location>
    <ligand>
        <name>Zn(2+)</name>
        <dbReference type="ChEBI" id="CHEBI:29105"/>
        <label>1</label>
        <note>catalytic</note>
    </ligand>
</feature>
<evidence type="ECO:0000256" key="2">
    <source>
        <dbReference type="ARBA" id="ARBA00012477"/>
    </source>
</evidence>
<keyword evidence="7 10" id="KW-0378">Hydrolase</keyword>
<dbReference type="KEGG" id="axl:AXY_11940"/>
<feature type="binding site" evidence="10">
    <location>
        <position position="269"/>
    </location>
    <ligand>
        <name>Zn(2+)</name>
        <dbReference type="ChEBI" id="CHEBI:29105"/>
        <label>2</label>
        <note>catalytic</note>
    </ligand>
</feature>
<dbReference type="CDD" id="cd07717">
    <property type="entry name" value="RNaseZ_ZiPD-like_MBL-fold"/>
    <property type="match status" value="1"/>
</dbReference>
<evidence type="ECO:0000313" key="12">
    <source>
        <dbReference type="Proteomes" id="UP000006294"/>
    </source>
</evidence>
<dbReference type="Proteomes" id="UP000006294">
    <property type="component" value="Chromosome"/>
</dbReference>
<dbReference type="Gene3D" id="3.60.15.10">
    <property type="entry name" value="Ribonuclease Z/Hydroxyacylglutathione hydrolase-like"/>
    <property type="match status" value="1"/>
</dbReference>
<protein>
    <recommendedName>
        <fullName evidence="2 10">Ribonuclease Z</fullName>
        <shortName evidence="10">RNase Z</shortName>
        <ecNumber evidence="2 10">3.1.26.11</ecNumber>
    </recommendedName>
    <alternativeName>
        <fullName evidence="10">tRNA 3 endonuclease</fullName>
    </alternativeName>
    <alternativeName>
        <fullName evidence="10">tRNase Z</fullName>
    </alternativeName>
</protein>
<sequence>MKITFLGTGAGLPSKQRNVSSVALHLLDNKGSIWLFDCGEATQHQILHTTIKPRKIEKIFITHLHGDHIYGLPGLLSSRSFQEGISPLTIYGPKGIRDYIEMSLSISQTKLGYQLNFVEVYHGFQFVENDYTIDVIKLDHGVDSFGYRIIEADQIGELQVDKLKSLGIKPGPIYQQIKSNEVTQLPNGELIYRQDVVGSNKKGRKIAIFGDTRYPLKNVDFIYNCDLLIHEATFHGEDQNLADQYYHSSNVQVAELAKQAQVKQLILTHISARYQEHDLEDFLREARAVFKQTLLAQDFLTIDVPKDTRIK</sequence>
<evidence type="ECO:0000256" key="5">
    <source>
        <dbReference type="ARBA" id="ARBA00022723"/>
    </source>
</evidence>
<evidence type="ECO:0000256" key="3">
    <source>
        <dbReference type="ARBA" id="ARBA00022694"/>
    </source>
</evidence>
<feature type="binding site" evidence="10">
    <location>
        <position position="67"/>
    </location>
    <ligand>
        <name>Zn(2+)</name>
        <dbReference type="ChEBI" id="CHEBI:29105"/>
        <label>2</label>
        <note>catalytic</note>
    </ligand>
</feature>
<dbReference type="PATRIC" id="fig|698758.3.peg.1192"/>
<dbReference type="OrthoDB" id="9800940at2"/>
<proteinExistence type="inferred from homology"/>
<dbReference type="STRING" id="698758.AXY_11940"/>
<dbReference type="SUPFAM" id="SSF56281">
    <property type="entry name" value="Metallo-hydrolase/oxidoreductase"/>
    <property type="match status" value="1"/>
</dbReference>
<evidence type="ECO:0000256" key="10">
    <source>
        <dbReference type="HAMAP-Rule" id="MF_01818"/>
    </source>
</evidence>
<dbReference type="AlphaFoldDB" id="K0J3Y9"/>
<keyword evidence="5 10" id="KW-0479">Metal-binding</keyword>
<reference evidence="11 12" key="1">
    <citation type="submission" date="2011-01" db="EMBL/GenBank/DDBJ databases">
        <title>Whole genome sequence of Amphibacillus xylinus NBRC 15112.</title>
        <authorList>
            <person name="Nakazawa H."/>
            <person name="Katano Y."/>
            <person name="Nakamura S."/>
            <person name="Sasagawa M."/>
            <person name="Fukada J."/>
            <person name="Arai T."/>
            <person name="Sasakura N."/>
            <person name="Mochizuki D."/>
            <person name="Hosoyama A."/>
            <person name="Harada K."/>
            <person name="Horikawa H."/>
            <person name="Kato Y."/>
            <person name="Harada T."/>
            <person name="Sasaki K."/>
            <person name="Sekiguchi M."/>
            <person name="Hodoyama M."/>
            <person name="Nishiko R."/>
            <person name="Narita H."/>
            <person name="Hanamaki A."/>
            <person name="Hata C."/>
            <person name="Konno Y."/>
            <person name="Niimura Y."/>
            <person name="Yamazaki S."/>
            <person name="Fujita N."/>
        </authorList>
    </citation>
    <scope>NUCLEOTIDE SEQUENCE [LARGE SCALE GENOMIC DNA]</scope>
    <source>
        <strain evidence="12">ATCC 51415 / DSM 6626 / JCM 7361 / LMG 17667 / NBRC 15112 / Ep01</strain>
    </source>
</reference>
<dbReference type="HAMAP" id="MF_01818">
    <property type="entry name" value="RNase_Z_BN"/>
    <property type="match status" value="1"/>
</dbReference>
<dbReference type="EC" id="3.1.26.11" evidence="2 10"/>
<feature type="binding site" evidence="10">
    <location>
        <position position="140"/>
    </location>
    <ligand>
        <name>Zn(2+)</name>
        <dbReference type="ChEBI" id="CHEBI:29105"/>
        <label>1</label>
        <note>catalytic</note>
    </ligand>
</feature>
<feature type="binding site" evidence="10">
    <location>
        <position position="68"/>
    </location>
    <ligand>
        <name>Zn(2+)</name>
        <dbReference type="ChEBI" id="CHEBI:29105"/>
        <label>2</label>
        <note>catalytic</note>
    </ligand>
</feature>
<evidence type="ECO:0000313" key="11">
    <source>
        <dbReference type="EMBL" id="BAM47326.1"/>
    </source>
</evidence>
<keyword evidence="6 10" id="KW-0255">Endonuclease</keyword>
<evidence type="ECO:0000256" key="8">
    <source>
        <dbReference type="ARBA" id="ARBA00022833"/>
    </source>
</evidence>
<dbReference type="PANTHER" id="PTHR46018">
    <property type="entry name" value="ZINC PHOSPHODIESTERASE ELAC PROTEIN 1"/>
    <property type="match status" value="1"/>
</dbReference>
<comment type="cofactor">
    <cofactor evidence="10">
        <name>Zn(2+)</name>
        <dbReference type="ChEBI" id="CHEBI:29105"/>
    </cofactor>
    <text evidence="10">Binds 2 Zn(2+) ions.</text>
</comment>
<feature type="binding site" evidence="10">
    <location>
        <position position="211"/>
    </location>
    <ligand>
        <name>Zn(2+)</name>
        <dbReference type="ChEBI" id="CHEBI:29105"/>
        <label>2</label>
        <note>catalytic</note>
    </ligand>
</feature>
<dbReference type="GO" id="GO:0042781">
    <property type="term" value="F:3'-tRNA processing endoribonuclease activity"/>
    <property type="evidence" value="ECO:0007669"/>
    <property type="project" value="UniProtKB-UniRule"/>
</dbReference>
<dbReference type="RefSeq" id="WP_015009931.1">
    <property type="nucleotide sequence ID" value="NC_018704.1"/>
</dbReference>
<evidence type="ECO:0000256" key="9">
    <source>
        <dbReference type="ARBA" id="ARBA00057812"/>
    </source>
</evidence>
<dbReference type="FunFam" id="3.60.15.10:FF:000002">
    <property type="entry name" value="Ribonuclease Z"/>
    <property type="match status" value="1"/>
</dbReference>
<name>K0J3Y9_AMPXN</name>
<comment type="catalytic activity">
    <reaction evidence="10">
        <text>Endonucleolytic cleavage of RNA, removing extra 3' nucleotides from tRNA precursor, generating 3' termini of tRNAs. A 3'-hydroxy group is left at the tRNA terminus and a 5'-phosphoryl group is left at the trailer molecule.</text>
        <dbReference type="EC" id="3.1.26.11"/>
    </reaction>
</comment>
<dbReference type="EMBL" id="AP012050">
    <property type="protein sequence ID" value="BAM47326.1"/>
    <property type="molecule type" value="Genomic_DNA"/>
</dbReference>
<evidence type="ECO:0000256" key="6">
    <source>
        <dbReference type="ARBA" id="ARBA00022759"/>
    </source>
</evidence>
<dbReference type="HOGENOM" id="CLU_031317_2_0_9"/>
<dbReference type="eggNOG" id="COG1234">
    <property type="taxonomic scope" value="Bacteria"/>
</dbReference>
<dbReference type="InterPro" id="IPR036866">
    <property type="entry name" value="RibonucZ/Hydroxyglut_hydro"/>
</dbReference>
<keyword evidence="12" id="KW-1185">Reference proteome</keyword>
<dbReference type="GO" id="GO:0042802">
    <property type="term" value="F:identical protein binding"/>
    <property type="evidence" value="ECO:0007669"/>
    <property type="project" value="UniProtKB-ARBA"/>
</dbReference>
<keyword evidence="4 10" id="KW-0540">Nuclease</keyword>
<dbReference type="Pfam" id="PF23023">
    <property type="entry name" value="Anti-Pycsar_Apyc1"/>
    <property type="match status" value="1"/>
</dbReference>
<feature type="binding site" evidence="10">
    <location>
        <position position="65"/>
    </location>
    <ligand>
        <name>Zn(2+)</name>
        <dbReference type="ChEBI" id="CHEBI:29105"/>
        <label>1</label>
        <note>catalytic</note>
    </ligand>
</feature>
<dbReference type="PANTHER" id="PTHR46018:SF2">
    <property type="entry name" value="ZINC PHOSPHODIESTERASE ELAC PROTEIN 1"/>
    <property type="match status" value="1"/>
</dbReference>
<dbReference type="NCBIfam" id="NF000801">
    <property type="entry name" value="PRK00055.1-3"/>
    <property type="match status" value="1"/>
</dbReference>
<gene>
    <name evidence="10 11" type="primary">rnz</name>
    <name evidence="11" type="ordered locus">AXY_11940</name>
</gene>
<comment type="function">
    <text evidence="9 10">Zinc phosphodiesterase, which displays some tRNA 3'-processing endonuclease activity. Probably involved in tRNA maturation, by removing a 3'-trailer from precursor tRNA.</text>
</comment>
<comment type="subunit">
    <text evidence="1 10">Homodimer.</text>
</comment>
<dbReference type="NCBIfam" id="TIGR02651">
    <property type="entry name" value="RNase_Z"/>
    <property type="match status" value="1"/>
</dbReference>
<evidence type="ECO:0000256" key="7">
    <source>
        <dbReference type="ARBA" id="ARBA00022801"/>
    </source>
</evidence>